<comment type="cofactor">
    <cofactor evidence="1 10">
        <name>pyridoxal 5'-phosphate</name>
        <dbReference type="ChEBI" id="CHEBI:597326"/>
    </cofactor>
</comment>
<evidence type="ECO:0000256" key="6">
    <source>
        <dbReference type="ARBA" id="ARBA00013558"/>
    </source>
</evidence>
<dbReference type="InterPro" id="IPR015421">
    <property type="entry name" value="PyrdxlP-dep_Trfase_major"/>
</dbReference>
<dbReference type="SUPFAM" id="SSF53383">
    <property type="entry name" value="PLP-dependent transferases"/>
    <property type="match status" value="1"/>
</dbReference>
<evidence type="ECO:0000256" key="9">
    <source>
        <dbReference type="ARBA" id="ARBA00050776"/>
    </source>
</evidence>
<keyword evidence="8 11" id="KW-0663">Pyridoxal phosphate</keyword>
<dbReference type="GO" id="GO:0031071">
    <property type="term" value="F:cysteine desulfurase activity"/>
    <property type="evidence" value="ECO:0007669"/>
    <property type="project" value="UniProtKB-UniRule"/>
</dbReference>
<dbReference type="NCBIfam" id="TIGR01979">
    <property type="entry name" value="sufS"/>
    <property type="match status" value="1"/>
</dbReference>
<evidence type="ECO:0000256" key="11">
    <source>
        <dbReference type="RuleBase" id="RU004506"/>
    </source>
</evidence>
<dbReference type="CDD" id="cd06453">
    <property type="entry name" value="SufS_like"/>
    <property type="match status" value="1"/>
</dbReference>
<dbReference type="GO" id="GO:0006534">
    <property type="term" value="P:cysteine metabolic process"/>
    <property type="evidence" value="ECO:0007669"/>
    <property type="project" value="UniProtKB-UniRule"/>
</dbReference>
<dbReference type="RefSeq" id="WP_256619834.1">
    <property type="nucleotide sequence ID" value="NZ_JANIBC010000009.1"/>
</dbReference>
<dbReference type="InterPro" id="IPR020578">
    <property type="entry name" value="Aminotrans_V_PyrdxlP_BS"/>
</dbReference>
<comment type="function">
    <text evidence="2 11">Catalyzes the removal of elemental sulfur and selenium atoms from L-cysteine, L-cystine, L-selenocysteine, and L-selenocystine to produce L-alanine.</text>
</comment>
<evidence type="ECO:0000256" key="4">
    <source>
        <dbReference type="ARBA" id="ARBA00010447"/>
    </source>
</evidence>
<dbReference type="Gene3D" id="3.90.1150.10">
    <property type="entry name" value="Aspartate Aminotransferase, domain 1"/>
    <property type="match status" value="1"/>
</dbReference>
<evidence type="ECO:0000256" key="8">
    <source>
        <dbReference type="ARBA" id="ARBA00022898"/>
    </source>
</evidence>
<sequence>MTFNVQTIREQFPILSREVHGKPLCYLDNAASVQKPQAVIDAISGAMAGQYANVHRGLHTLANETTAAFEAARETVRCYLNAASTDEIVFTMGGTDGANLVGNVLGQEEIGEGDEIILSVMEHHSTIVPWHFLRERKGAVLKWLDVDADGRIDLDQYASLFTERTKLVAITHQSNVLGTVTPVKEMARIAHLHGAIILADGCQAAVHGPVDVQNLGVDFYVLTGHKTYGPTGIGVLYGKRAILDRLPPYRGGGEMIDVVEQDRVTYNVPPHRFEAGTPPILEVIGLGAALEWIMAQDIEGLRAHERALTDHAMEALRATNFIELYGEAKDKGPVVAFNLRGIHPHDVSTILDRQGVAVRAGHHCCQPLMKKLGVSATARASFAAYNTHDEVERLVESCRKAHDLLS</sequence>
<evidence type="ECO:0000259" key="12">
    <source>
        <dbReference type="Pfam" id="PF00266"/>
    </source>
</evidence>
<dbReference type="PROSITE" id="PS00595">
    <property type="entry name" value="AA_TRANSFER_CLASS_5"/>
    <property type="match status" value="1"/>
</dbReference>
<dbReference type="GO" id="GO:0030170">
    <property type="term" value="F:pyridoxal phosphate binding"/>
    <property type="evidence" value="ECO:0007669"/>
    <property type="project" value="UniProtKB-UniRule"/>
</dbReference>
<organism evidence="13 14">
    <name type="scientific">Parvularcula maris</name>
    <dbReference type="NCBI Taxonomy" id="2965077"/>
    <lineage>
        <taxon>Bacteria</taxon>
        <taxon>Pseudomonadati</taxon>
        <taxon>Pseudomonadota</taxon>
        <taxon>Alphaproteobacteria</taxon>
        <taxon>Parvularculales</taxon>
        <taxon>Parvularculaceae</taxon>
        <taxon>Parvularcula</taxon>
    </lineage>
</organism>
<dbReference type="InterPro" id="IPR000192">
    <property type="entry name" value="Aminotrans_V_dom"/>
</dbReference>
<evidence type="ECO:0000256" key="3">
    <source>
        <dbReference type="ARBA" id="ARBA00003120"/>
    </source>
</evidence>
<dbReference type="PIRSF" id="PIRSF005572">
    <property type="entry name" value="NifS"/>
    <property type="match status" value="1"/>
</dbReference>
<dbReference type="InterPro" id="IPR015424">
    <property type="entry name" value="PyrdxlP-dep_Trfase"/>
</dbReference>
<dbReference type="Gene3D" id="3.40.640.10">
    <property type="entry name" value="Type I PLP-dependent aspartate aminotransferase-like (Major domain)"/>
    <property type="match status" value="1"/>
</dbReference>
<dbReference type="Pfam" id="PF00266">
    <property type="entry name" value="Aminotran_5"/>
    <property type="match status" value="1"/>
</dbReference>
<gene>
    <name evidence="13" type="ORF">NOG11_11110</name>
</gene>
<protein>
    <recommendedName>
        <fullName evidence="6 11">Cysteine desulfurase</fullName>
        <ecNumber evidence="5 11">2.8.1.7</ecNumber>
    </recommendedName>
</protein>
<dbReference type="Proteomes" id="UP001142610">
    <property type="component" value="Unassembled WGS sequence"/>
</dbReference>
<evidence type="ECO:0000256" key="7">
    <source>
        <dbReference type="ARBA" id="ARBA00022679"/>
    </source>
</evidence>
<comment type="similarity">
    <text evidence="4 11">Belongs to the class-V pyridoxal-phosphate-dependent aminotransferase family. Csd subfamily.</text>
</comment>
<reference evidence="13" key="1">
    <citation type="submission" date="2022-07" db="EMBL/GenBank/DDBJ databases">
        <title>Parvularcula maris sp. nov., an algicidal bacterium isolated from seawater.</title>
        <authorList>
            <person name="Li F."/>
        </authorList>
    </citation>
    <scope>NUCLEOTIDE SEQUENCE</scope>
    <source>
        <strain evidence="13">BGMRC 0090</strain>
    </source>
</reference>
<dbReference type="InterPro" id="IPR016454">
    <property type="entry name" value="Cysteine_dSase"/>
</dbReference>
<evidence type="ECO:0000256" key="1">
    <source>
        <dbReference type="ARBA" id="ARBA00001933"/>
    </source>
</evidence>
<evidence type="ECO:0000256" key="5">
    <source>
        <dbReference type="ARBA" id="ARBA00012239"/>
    </source>
</evidence>
<evidence type="ECO:0000313" key="13">
    <source>
        <dbReference type="EMBL" id="MCQ8185938.1"/>
    </source>
</evidence>
<dbReference type="InterPro" id="IPR015422">
    <property type="entry name" value="PyrdxlP-dep_Trfase_small"/>
</dbReference>
<evidence type="ECO:0000256" key="10">
    <source>
        <dbReference type="RuleBase" id="RU004504"/>
    </source>
</evidence>
<name>A0A9X2LAG5_9PROT</name>
<dbReference type="AlphaFoldDB" id="A0A9X2LAG5"/>
<proteinExistence type="inferred from homology"/>
<feature type="domain" description="Aminotransferase class V" evidence="12">
    <location>
        <begin position="26"/>
        <end position="394"/>
    </location>
</feature>
<accession>A0A9X2LAG5</accession>
<evidence type="ECO:0000313" key="14">
    <source>
        <dbReference type="Proteomes" id="UP001142610"/>
    </source>
</evidence>
<comment type="catalytic activity">
    <reaction evidence="9 11">
        <text>(sulfur carrier)-H + L-cysteine = (sulfur carrier)-SH + L-alanine</text>
        <dbReference type="Rhea" id="RHEA:43892"/>
        <dbReference type="Rhea" id="RHEA-COMP:14737"/>
        <dbReference type="Rhea" id="RHEA-COMP:14739"/>
        <dbReference type="ChEBI" id="CHEBI:29917"/>
        <dbReference type="ChEBI" id="CHEBI:35235"/>
        <dbReference type="ChEBI" id="CHEBI:57972"/>
        <dbReference type="ChEBI" id="CHEBI:64428"/>
        <dbReference type="EC" id="2.8.1.7"/>
    </reaction>
</comment>
<comment type="caution">
    <text evidence="13">The sequence shown here is derived from an EMBL/GenBank/DDBJ whole genome shotgun (WGS) entry which is preliminary data.</text>
</comment>
<evidence type="ECO:0000256" key="2">
    <source>
        <dbReference type="ARBA" id="ARBA00002824"/>
    </source>
</evidence>
<dbReference type="PANTHER" id="PTHR43586">
    <property type="entry name" value="CYSTEINE DESULFURASE"/>
    <property type="match status" value="1"/>
</dbReference>
<dbReference type="EMBL" id="JANIBC010000009">
    <property type="protein sequence ID" value="MCQ8185938.1"/>
    <property type="molecule type" value="Genomic_DNA"/>
</dbReference>
<comment type="function">
    <text evidence="3">Catalyzes the removal of elemental sulfur atoms from cysteine to produce alanine. Seems to participate in the biosynthesis of the nitrogenase metalloclusters by providing the inorganic sulfur required for the Fe-S core formation.</text>
</comment>
<keyword evidence="14" id="KW-1185">Reference proteome</keyword>
<dbReference type="PANTHER" id="PTHR43586:SF8">
    <property type="entry name" value="CYSTEINE DESULFURASE 1, CHLOROPLASTIC"/>
    <property type="match status" value="1"/>
</dbReference>
<keyword evidence="7 11" id="KW-0808">Transferase</keyword>
<dbReference type="InterPro" id="IPR010970">
    <property type="entry name" value="Cys_dSase_SufS"/>
</dbReference>
<dbReference type="EC" id="2.8.1.7" evidence="5 11"/>